<gene>
    <name evidence="11" type="ORF">BV898_15403</name>
</gene>
<reference evidence="12" key="1">
    <citation type="submission" date="2017-01" db="EMBL/GenBank/DDBJ databases">
        <title>Comparative genomics of anhydrobiosis in the tardigrade Hypsibius dujardini.</title>
        <authorList>
            <person name="Yoshida Y."/>
            <person name="Koutsovoulos G."/>
            <person name="Laetsch D."/>
            <person name="Stevens L."/>
            <person name="Kumar S."/>
            <person name="Horikawa D."/>
            <person name="Ishino K."/>
            <person name="Komine S."/>
            <person name="Tomita M."/>
            <person name="Blaxter M."/>
            <person name="Arakawa K."/>
        </authorList>
    </citation>
    <scope>NUCLEOTIDE SEQUENCE [LARGE SCALE GENOMIC DNA]</scope>
    <source>
        <strain evidence="12">Z151</strain>
    </source>
</reference>
<feature type="domain" description="LITAF" evidence="10">
    <location>
        <begin position="115"/>
        <end position="199"/>
    </location>
</feature>
<name>A0A9X6RKD9_HYPEX</name>
<dbReference type="GO" id="GO:0008270">
    <property type="term" value="F:zinc ion binding"/>
    <property type="evidence" value="ECO:0007669"/>
    <property type="project" value="TreeGrafter"/>
</dbReference>
<evidence type="ECO:0000256" key="4">
    <source>
        <dbReference type="ARBA" id="ARBA00005975"/>
    </source>
</evidence>
<feature type="compositionally biased region" description="Basic and acidic residues" evidence="8">
    <location>
        <begin position="20"/>
        <end position="33"/>
    </location>
</feature>
<dbReference type="SMART" id="SM00714">
    <property type="entry name" value="LITAF"/>
    <property type="match status" value="1"/>
</dbReference>
<accession>A0A9X6RKD9</accession>
<evidence type="ECO:0000256" key="6">
    <source>
        <dbReference type="ARBA" id="ARBA00022833"/>
    </source>
</evidence>
<dbReference type="InterPro" id="IPR037519">
    <property type="entry name" value="LITAF_fam"/>
</dbReference>
<feature type="transmembrane region" description="Helical" evidence="9">
    <location>
        <begin position="158"/>
        <end position="177"/>
    </location>
</feature>
<dbReference type="PROSITE" id="PS51837">
    <property type="entry name" value="LITAF"/>
    <property type="match status" value="1"/>
</dbReference>
<evidence type="ECO:0000256" key="8">
    <source>
        <dbReference type="SAM" id="MobiDB-lite"/>
    </source>
</evidence>
<dbReference type="Pfam" id="PF10601">
    <property type="entry name" value="zf-LITAF-like"/>
    <property type="match status" value="1"/>
</dbReference>
<dbReference type="GO" id="GO:0005765">
    <property type="term" value="C:lysosomal membrane"/>
    <property type="evidence" value="ECO:0007669"/>
    <property type="project" value="UniProtKB-SubCell"/>
</dbReference>
<dbReference type="OrthoDB" id="5599753at2759"/>
<proteinExistence type="inferred from homology"/>
<evidence type="ECO:0000313" key="11">
    <source>
        <dbReference type="EMBL" id="OWA50900.1"/>
    </source>
</evidence>
<comment type="similarity">
    <text evidence="4">Belongs to the CDIP1/LITAF family.</text>
</comment>
<evidence type="ECO:0000256" key="5">
    <source>
        <dbReference type="ARBA" id="ARBA00022723"/>
    </source>
</evidence>
<feature type="region of interest" description="Disordered" evidence="8">
    <location>
        <begin position="14"/>
        <end position="61"/>
    </location>
</feature>
<comment type="subcellular location">
    <subcellularLocation>
        <location evidence="2">Endosome membrane</location>
        <topology evidence="2">Peripheral membrane protein</topology>
    </subcellularLocation>
    <subcellularLocation>
        <location evidence="1">Late endosome membrane</location>
    </subcellularLocation>
    <subcellularLocation>
        <location evidence="3">Lysosome membrane</location>
        <topology evidence="3">Peripheral membrane protein</topology>
        <orientation evidence="3">Cytoplasmic side</orientation>
    </subcellularLocation>
</comment>
<protein>
    <recommendedName>
        <fullName evidence="10">LITAF domain-containing protein</fullName>
    </recommendedName>
</protein>
<dbReference type="Proteomes" id="UP000192578">
    <property type="component" value="Unassembled WGS sequence"/>
</dbReference>
<evidence type="ECO:0000256" key="7">
    <source>
        <dbReference type="ARBA" id="ARBA00023136"/>
    </source>
</evidence>
<evidence type="ECO:0000256" key="2">
    <source>
        <dbReference type="ARBA" id="ARBA00004481"/>
    </source>
</evidence>
<comment type="caution">
    <text evidence="11">The sequence shown here is derived from an EMBL/GenBank/DDBJ whole genome shotgun (WGS) entry which is preliminary data.</text>
</comment>
<dbReference type="PANTHER" id="PTHR23292">
    <property type="entry name" value="LIPOPOLYSACCHARIDE-INDUCED TUMOR NECROSIS FACTOR-ALPHA FACTOR"/>
    <property type="match status" value="1"/>
</dbReference>
<sequence length="199" mass="22034">MEEKLSASLLVGSYSNSDFFPRRRDTGMADKQTEYAAGAGNGGLPGSSPMDAQPLEQPPPYTMMAPPYTMQPPPYTMPAPHQAGFDKAPQLSGPYLEQQQPTSVFAPPKTTRTVTSGLQSFNFNRPMGPDPVQRICYCCGQSIVTKIDYEVGDYAQSMMWLFCWFGGLVCCWVPLCVSSMKDVVHSCPNCKYQLGRYKR</sequence>
<evidence type="ECO:0000256" key="3">
    <source>
        <dbReference type="ARBA" id="ARBA00004630"/>
    </source>
</evidence>
<evidence type="ECO:0000259" key="10">
    <source>
        <dbReference type="PROSITE" id="PS51837"/>
    </source>
</evidence>
<evidence type="ECO:0000256" key="1">
    <source>
        <dbReference type="ARBA" id="ARBA00004414"/>
    </source>
</evidence>
<dbReference type="GO" id="GO:0031902">
    <property type="term" value="C:late endosome membrane"/>
    <property type="evidence" value="ECO:0007669"/>
    <property type="project" value="UniProtKB-SubCell"/>
</dbReference>
<keyword evidence="9" id="KW-1133">Transmembrane helix</keyword>
<dbReference type="InterPro" id="IPR006629">
    <property type="entry name" value="LITAF"/>
</dbReference>
<keyword evidence="5" id="KW-0479">Metal-binding</keyword>
<keyword evidence="7 9" id="KW-0472">Membrane</keyword>
<evidence type="ECO:0000313" key="12">
    <source>
        <dbReference type="Proteomes" id="UP000192578"/>
    </source>
</evidence>
<keyword evidence="9" id="KW-0812">Transmembrane</keyword>
<dbReference type="PANTHER" id="PTHR23292:SF6">
    <property type="entry name" value="FI16602P1-RELATED"/>
    <property type="match status" value="1"/>
</dbReference>
<dbReference type="AlphaFoldDB" id="A0A9X6RKD9"/>
<dbReference type="EMBL" id="MTYJ01000207">
    <property type="protein sequence ID" value="OWA50900.1"/>
    <property type="molecule type" value="Genomic_DNA"/>
</dbReference>
<keyword evidence="12" id="KW-1185">Reference proteome</keyword>
<evidence type="ECO:0000256" key="9">
    <source>
        <dbReference type="SAM" id="Phobius"/>
    </source>
</evidence>
<keyword evidence="6" id="KW-0862">Zinc</keyword>
<organism evidence="11 12">
    <name type="scientific">Hypsibius exemplaris</name>
    <name type="common">Freshwater tardigrade</name>
    <dbReference type="NCBI Taxonomy" id="2072580"/>
    <lineage>
        <taxon>Eukaryota</taxon>
        <taxon>Metazoa</taxon>
        <taxon>Ecdysozoa</taxon>
        <taxon>Tardigrada</taxon>
        <taxon>Eutardigrada</taxon>
        <taxon>Parachela</taxon>
        <taxon>Hypsibioidea</taxon>
        <taxon>Hypsibiidae</taxon>
        <taxon>Hypsibius</taxon>
    </lineage>
</organism>